<proteinExistence type="predicted"/>
<name>I9HC52_9BACE</name>
<reference evidence="1 2" key="1">
    <citation type="submission" date="2012-02" db="EMBL/GenBank/DDBJ databases">
        <title>The Genome Sequence of Bacteroides salyersiae CL02T12C01.</title>
        <authorList>
            <consortium name="The Broad Institute Genome Sequencing Platform"/>
            <person name="Earl A."/>
            <person name="Ward D."/>
            <person name="Feldgarden M."/>
            <person name="Gevers D."/>
            <person name="Zitomersky N.L."/>
            <person name="Coyne M.J."/>
            <person name="Comstock L.E."/>
            <person name="Young S.K."/>
            <person name="Zeng Q."/>
            <person name="Gargeya S."/>
            <person name="Fitzgerald M."/>
            <person name="Haas B."/>
            <person name="Abouelleil A."/>
            <person name="Alvarado L."/>
            <person name="Arachchi H.M."/>
            <person name="Berlin A."/>
            <person name="Chapman S.B."/>
            <person name="Gearin G."/>
            <person name="Goldberg J."/>
            <person name="Griggs A."/>
            <person name="Gujja S."/>
            <person name="Hansen M."/>
            <person name="Heiman D."/>
            <person name="Howarth C."/>
            <person name="Larimer J."/>
            <person name="Lui A."/>
            <person name="MacDonald P.J.P."/>
            <person name="McCowen C."/>
            <person name="Montmayeur A."/>
            <person name="Murphy C."/>
            <person name="Neiman D."/>
            <person name="Pearson M."/>
            <person name="Priest M."/>
            <person name="Roberts A."/>
            <person name="Saif S."/>
            <person name="Shea T."/>
            <person name="Sisk P."/>
            <person name="Stolte C."/>
            <person name="Sykes S."/>
            <person name="Wortman J."/>
            <person name="Nusbaum C."/>
            <person name="Birren B."/>
        </authorList>
    </citation>
    <scope>NUCLEOTIDE SEQUENCE [LARGE SCALE GENOMIC DNA]</scope>
    <source>
        <strain evidence="1 2">CL02T12C01</strain>
    </source>
</reference>
<organism evidence="1 2">
    <name type="scientific">Bacteroides salyersiae CL02T12C01</name>
    <dbReference type="NCBI Taxonomy" id="997887"/>
    <lineage>
        <taxon>Bacteria</taxon>
        <taxon>Pseudomonadati</taxon>
        <taxon>Bacteroidota</taxon>
        <taxon>Bacteroidia</taxon>
        <taxon>Bacteroidales</taxon>
        <taxon>Bacteroidaceae</taxon>
        <taxon>Bacteroides</taxon>
    </lineage>
</organism>
<dbReference type="PATRIC" id="fig|997887.3.peg.4171"/>
<dbReference type="AlphaFoldDB" id="I9HC52"/>
<evidence type="ECO:0000313" key="2">
    <source>
        <dbReference type="Proteomes" id="UP000005150"/>
    </source>
</evidence>
<evidence type="ECO:0000313" key="1">
    <source>
        <dbReference type="EMBL" id="EIY57319.1"/>
    </source>
</evidence>
<dbReference type="Proteomes" id="UP000005150">
    <property type="component" value="Unassembled WGS sequence"/>
</dbReference>
<sequence length="208" mass="24707">MENRPDFSNFLAHFTKAEDPAAENAYPEIQKMSAKERLISILRDQKISATEMPWTRANAVCFTECPWSSLIAHTKRYSQYGIGFAKSTIFSKHGGPVYYIRPDHFKKQMAENKFDKYVWPFITPFSPSYRPKHMKGQYFNTVDYSHEREWRVPHDFPFSYEDIEFIILSSYQDMAEFPKDLKDAIGREKFILMENYLHIEKLWPVHIL</sequence>
<dbReference type="RefSeq" id="WP_007481967.1">
    <property type="nucleotide sequence ID" value="NZ_JH724309.1"/>
</dbReference>
<dbReference type="OrthoDB" id="1099368at2"/>
<keyword evidence="2" id="KW-1185">Reference proteome</keyword>
<dbReference type="InterPro" id="IPR021223">
    <property type="entry name" value="AbiGi"/>
</dbReference>
<comment type="caution">
    <text evidence="1">The sequence shown here is derived from an EMBL/GenBank/DDBJ whole genome shotgun (WGS) entry which is preliminary data.</text>
</comment>
<dbReference type="HOGENOM" id="CLU_113237_0_0_10"/>
<dbReference type="Pfam" id="PF10899">
    <property type="entry name" value="AbiGi"/>
    <property type="match status" value="1"/>
</dbReference>
<dbReference type="EMBL" id="AGXV01000048">
    <property type="protein sequence ID" value="EIY57319.1"/>
    <property type="molecule type" value="Genomic_DNA"/>
</dbReference>
<accession>I9HC52</accession>
<gene>
    <name evidence="1" type="ORF">HMPREF1071_03992</name>
</gene>
<protein>
    <submittedName>
        <fullName evidence="1">Uncharacterized protein</fullName>
    </submittedName>
</protein>